<dbReference type="EMBL" id="FTMF01000006">
    <property type="protein sequence ID" value="SIQ60494.1"/>
    <property type="molecule type" value="Genomic_DNA"/>
</dbReference>
<accession>A0A381F4K2</accession>
<dbReference type="KEGG" id="cil:EG358_14890"/>
<evidence type="ECO:0000313" key="2">
    <source>
        <dbReference type="EMBL" id="SUX41427.1"/>
    </source>
</evidence>
<name>A0A381F4K2_9FLAO</name>
<dbReference type="RefSeq" id="WP_076560868.1">
    <property type="nucleotide sequence ID" value="NZ_CP033929.1"/>
</dbReference>
<gene>
    <name evidence="2" type="ORF">NCTC13560_00224</name>
    <name evidence="1" type="ORF">SAMN05421682_106216</name>
</gene>
<reference evidence="1 3" key="1">
    <citation type="submission" date="2017-01" db="EMBL/GenBank/DDBJ databases">
        <authorList>
            <person name="Varghese N."/>
            <person name="Submissions S."/>
        </authorList>
    </citation>
    <scope>NUCLEOTIDE SEQUENCE [LARGE SCALE GENOMIC DNA]</scope>
    <source>
        <strain evidence="1 3">ATCC 27950</strain>
    </source>
</reference>
<organism evidence="2 4">
    <name type="scientific">Chryseobacterium indoltheticum</name>
    <dbReference type="NCBI Taxonomy" id="254"/>
    <lineage>
        <taxon>Bacteria</taxon>
        <taxon>Pseudomonadati</taxon>
        <taxon>Bacteroidota</taxon>
        <taxon>Flavobacteriia</taxon>
        <taxon>Flavobacteriales</taxon>
        <taxon>Weeksellaceae</taxon>
        <taxon>Chryseobacterium group</taxon>
        <taxon>Chryseobacterium</taxon>
    </lineage>
</organism>
<evidence type="ECO:0000313" key="4">
    <source>
        <dbReference type="Proteomes" id="UP000255231"/>
    </source>
</evidence>
<dbReference type="Proteomes" id="UP000255231">
    <property type="component" value="Unassembled WGS sequence"/>
</dbReference>
<reference evidence="2 4" key="2">
    <citation type="submission" date="2018-06" db="EMBL/GenBank/DDBJ databases">
        <authorList>
            <consortium name="Pathogen Informatics"/>
            <person name="Doyle S."/>
        </authorList>
    </citation>
    <scope>NUCLEOTIDE SEQUENCE [LARGE SCALE GENOMIC DNA]</scope>
    <source>
        <strain evidence="2 4">NCTC13560</strain>
    </source>
</reference>
<sequence length="162" mass="18217">MKLNRNSKKVSVFLFYELLTLKLHNDKLYLYGSVNPWVLLASGEITEVKEVINKGGKKVGQKGEFTTIAGEQIEGILIGTGRGTRKSKFVRAIEDGTQDADEFLKLADDSARQQLIRGVDAFNYEEAVNDMVKKLLILLKTEAVLLKMPESIWLKSLNRLTT</sequence>
<dbReference type="AlphaFoldDB" id="A0A381F4K2"/>
<dbReference type="OrthoDB" id="2972467at2"/>
<proteinExistence type="predicted"/>
<dbReference type="EMBL" id="UFVS01000001">
    <property type="protein sequence ID" value="SUX41427.1"/>
    <property type="molecule type" value="Genomic_DNA"/>
</dbReference>
<dbReference type="GeneID" id="303674995"/>
<keyword evidence="3" id="KW-1185">Reference proteome</keyword>
<evidence type="ECO:0000313" key="3">
    <source>
        <dbReference type="Proteomes" id="UP000185725"/>
    </source>
</evidence>
<protein>
    <submittedName>
        <fullName evidence="2">Uncharacterized protein</fullName>
    </submittedName>
</protein>
<evidence type="ECO:0000313" key="1">
    <source>
        <dbReference type="EMBL" id="SIQ60494.1"/>
    </source>
</evidence>
<dbReference type="Proteomes" id="UP000185725">
    <property type="component" value="Unassembled WGS sequence"/>
</dbReference>